<evidence type="ECO:0000256" key="2">
    <source>
        <dbReference type="ARBA" id="ARBA00006720"/>
    </source>
</evidence>
<sequence length="125" mass="13339">MPSFFGSSRSSSAAGSTTASDSEELKNAVIKQVQAETAMNNARSLISKLNEHCFDRCIPSPGPSLSTQEENCLSICMEKYISMWNTTSRAYLSRLSRESKKMGGQDPTALASLTAPPSNGGGILN</sequence>
<organism evidence="17 18">
    <name type="scientific">Elaphomyces granulatus</name>
    <dbReference type="NCBI Taxonomy" id="519963"/>
    <lineage>
        <taxon>Eukaryota</taxon>
        <taxon>Fungi</taxon>
        <taxon>Dikarya</taxon>
        <taxon>Ascomycota</taxon>
        <taxon>Pezizomycotina</taxon>
        <taxon>Eurotiomycetes</taxon>
        <taxon>Eurotiomycetidae</taxon>
        <taxon>Eurotiales</taxon>
        <taxon>Elaphomycetaceae</taxon>
        <taxon>Elaphomyces</taxon>
    </lineage>
</organism>
<dbReference type="Gene3D" id="1.10.287.810">
    <property type="entry name" value="Mitochondrial import inner membrane translocase subunit tim13 like domains"/>
    <property type="match status" value="1"/>
</dbReference>
<dbReference type="GO" id="GO:0005743">
    <property type="term" value="C:mitochondrial inner membrane"/>
    <property type="evidence" value="ECO:0007669"/>
    <property type="project" value="UniProtKB-SubCell"/>
</dbReference>
<keyword evidence="5 14" id="KW-0999">Mitochondrion inner membrane</keyword>
<protein>
    <recommendedName>
        <fullName evidence="14">Mitochondrial import inner membrane translocase subunit</fullName>
    </recommendedName>
</protein>
<feature type="region of interest" description="Disordered" evidence="15">
    <location>
        <begin position="1"/>
        <end position="25"/>
    </location>
</feature>
<comment type="caution">
    <text evidence="17">The sequence shown here is derived from an EMBL/GenBank/DDBJ whole genome shotgun (WGS) entry which is preliminary data.</text>
</comment>
<dbReference type="EMBL" id="NPHW01003376">
    <property type="protein sequence ID" value="OXV09708.1"/>
    <property type="molecule type" value="Genomic_DNA"/>
</dbReference>
<dbReference type="GO" id="GO:0046872">
    <property type="term" value="F:metal ion binding"/>
    <property type="evidence" value="ECO:0007669"/>
    <property type="project" value="UniProtKB-KW"/>
</dbReference>
<comment type="domain">
    <text evidence="14">The twin CX3C motif contains 4 conserved Cys residues that form 2 disulfide bonds in the mitochondrial intermembrane space.</text>
</comment>
<dbReference type="GO" id="GO:0042719">
    <property type="term" value="C:mitochondrial intermembrane space chaperone complex"/>
    <property type="evidence" value="ECO:0007669"/>
    <property type="project" value="UniProtKB-ARBA"/>
</dbReference>
<keyword evidence="9 14" id="KW-0496">Mitochondrion</keyword>
<evidence type="ECO:0000313" key="18">
    <source>
        <dbReference type="Proteomes" id="UP000243515"/>
    </source>
</evidence>
<keyword evidence="6" id="KW-0862">Zinc</keyword>
<keyword evidence="8 14" id="KW-0811">Translocation</keyword>
<evidence type="ECO:0000256" key="3">
    <source>
        <dbReference type="ARBA" id="ARBA00022448"/>
    </source>
</evidence>
<evidence type="ECO:0000256" key="12">
    <source>
        <dbReference type="ARBA" id="ARBA00025151"/>
    </source>
</evidence>
<dbReference type="Pfam" id="PF02953">
    <property type="entry name" value="zf-Tim10_DDP"/>
    <property type="match status" value="1"/>
</dbReference>
<comment type="function">
    <text evidence="12">Mitochondrial intermembrane chaperone that participates in the import and insertion of some multi-pass transmembrane proteins into the mitochondrial inner membrane. Also required for the transfer of beta-barrel precursors from the TOM complex to the sorting and assembly machinery (SAM complex) of the outer membrane. Acts as a chaperone-like protein that protects the hydrophobic precursors from aggregation and guide them through the mitochondrial intermembrane space. The TIM8-TIM13 complex is non essential and only mediates the import of few proteins, while the predominant TIM9-TIM10 70 kDa complex is crucial and mediates the import of much more proteins.</text>
</comment>
<accession>A0A232M089</accession>
<evidence type="ECO:0000256" key="13">
    <source>
        <dbReference type="ARBA" id="ARBA00025862"/>
    </source>
</evidence>
<evidence type="ECO:0000256" key="10">
    <source>
        <dbReference type="ARBA" id="ARBA00023157"/>
    </source>
</evidence>
<evidence type="ECO:0000256" key="9">
    <source>
        <dbReference type="ARBA" id="ARBA00023128"/>
    </source>
</evidence>
<feature type="compositionally biased region" description="Low complexity" evidence="15">
    <location>
        <begin position="1"/>
        <end position="20"/>
    </location>
</feature>
<evidence type="ECO:0000256" key="4">
    <source>
        <dbReference type="ARBA" id="ARBA00022723"/>
    </source>
</evidence>
<proteinExistence type="inferred from homology"/>
<comment type="similarity">
    <text evidence="2 14">Belongs to the small Tim family.</text>
</comment>
<evidence type="ECO:0000256" key="6">
    <source>
        <dbReference type="ARBA" id="ARBA00022833"/>
    </source>
</evidence>
<evidence type="ECO:0000256" key="7">
    <source>
        <dbReference type="ARBA" id="ARBA00022927"/>
    </source>
</evidence>
<dbReference type="GO" id="GO:0045039">
    <property type="term" value="P:protein insertion into mitochondrial inner membrane"/>
    <property type="evidence" value="ECO:0007669"/>
    <property type="project" value="UniProtKB-ARBA"/>
</dbReference>
<keyword evidence="10 14" id="KW-1015">Disulfide bond</keyword>
<dbReference type="GO" id="GO:0015031">
    <property type="term" value="P:protein transport"/>
    <property type="evidence" value="ECO:0007669"/>
    <property type="project" value="UniProtKB-KW"/>
</dbReference>
<evidence type="ECO:0000256" key="15">
    <source>
        <dbReference type="SAM" id="MobiDB-lite"/>
    </source>
</evidence>
<keyword evidence="18" id="KW-1185">Reference proteome</keyword>
<keyword evidence="4" id="KW-0479">Metal-binding</keyword>
<feature type="domain" description="Tim10-like" evidence="16">
    <location>
        <begin position="31"/>
        <end position="91"/>
    </location>
</feature>
<dbReference type="Proteomes" id="UP000243515">
    <property type="component" value="Unassembled WGS sequence"/>
</dbReference>
<keyword evidence="3 14" id="KW-0813">Transport</keyword>
<name>A0A232M089_9EURO</name>
<dbReference type="InterPro" id="IPR035427">
    <property type="entry name" value="Tim10-like_dom_sf"/>
</dbReference>
<evidence type="ECO:0000256" key="5">
    <source>
        <dbReference type="ARBA" id="ARBA00022792"/>
    </source>
</evidence>
<evidence type="ECO:0000256" key="14">
    <source>
        <dbReference type="RuleBase" id="RU367043"/>
    </source>
</evidence>
<evidence type="ECO:0000313" key="17">
    <source>
        <dbReference type="EMBL" id="OXV09708.1"/>
    </source>
</evidence>
<dbReference type="SUPFAM" id="SSF144122">
    <property type="entry name" value="Tim10-like"/>
    <property type="match status" value="1"/>
</dbReference>
<evidence type="ECO:0000256" key="11">
    <source>
        <dbReference type="ARBA" id="ARBA00023186"/>
    </source>
</evidence>
<dbReference type="OrthoDB" id="63267at2759"/>
<comment type="subunit">
    <text evidence="13">Heterohexamer; composed of 3 copies of TIM8 and 3 copies of TIM13, named soluble 70 kDa complex. Associates with the TIM22 complex, whose core is composed of TIM22 and TIM54. Interacts with the transmembrane regions of multi-pass transmembrane proteins in transit.</text>
</comment>
<comment type="subcellular location">
    <subcellularLocation>
        <location evidence="1 14">Mitochondrion inner membrane</location>
        <topology evidence="1 14">Peripheral membrane protein</topology>
        <orientation evidence="1 14">Intermembrane side</orientation>
    </subcellularLocation>
</comment>
<evidence type="ECO:0000256" key="8">
    <source>
        <dbReference type="ARBA" id="ARBA00023010"/>
    </source>
</evidence>
<feature type="region of interest" description="Disordered" evidence="15">
    <location>
        <begin position="97"/>
        <end position="125"/>
    </location>
</feature>
<reference evidence="17 18" key="1">
    <citation type="journal article" date="2015" name="Environ. Microbiol.">
        <title>Metagenome sequence of Elaphomyces granulatus from sporocarp tissue reveals Ascomycota ectomycorrhizal fingerprints of genome expansion and a Proteobacteria-rich microbiome.</title>
        <authorList>
            <person name="Quandt C.A."/>
            <person name="Kohler A."/>
            <person name="Hesse C.N."/>
            <person name="Sharpton T.J."/>
            <person name="Martin F."/>
            <person name="Spatafora J.W."/>
        </authorList>
    </citation>
    <scope>NUCLEOTIDE SEQUENCE [LARGE SCALE GENOMIC DNA]</scope>
    <source>
        <strain evidence="17 18">OSC145934</strain>
    </source>
</reference>
<keyword evidence="5 14" id="KW-0472">Membrane</keyword>
<keyword evidence="7 14" id="KW-0653">Protein transport</keyword>
<gene>
    <name evidence="17" type="ORF">Egran_02533</name>
</gene>
<evidence type="ECO:0000256" key="1">
    <source>
        <dbReference type="ARBA" id="ARBA00004137"/>
    </source>
</evidence>
<dbReference type="FunFam" id="1.10.287.810:FF:000001">
    <property type="entry name" value="mitochondrial import inner membrane translocase subunit TIM13"/>
    <property type="match status" value="1"/>
</dbReference>
<dbReference type="InterPro" id="IPR004217">
    <property type="entry name" value="Tim10-like"/>
</dbReference>
<keyword evidence="11 14" id="KW-0143">Chaperone</keyword>
<evidence type="ECO:0000259" key="16">
    <source>
        <dbReference type="Pfam" id="PF02953"/>
    </source>
</evidence>
<dbReference type="AlphaFoldDB" id="A0A232M089"/>